<accession>A0A1J9SG20</accession>
<name>A0A1J9SG20_9PEZI</name>
<dbReference type="EMBL" id="MNUE01000004">
    <property type="protein sequence ID" value="OJD38756.1"/>
    <property type="molecule type" value="Genomic_DNA"/>
</dbReference>
<dbReference type="AlphaFoldDB" id="A0A1J9SG20"/>
<dbReference type="GeneID" id="31015845"/>
<gene>
    <name evidence="2" type="ORF">BKCO1_4000161</name>
</gene>
<comment type="caution">
    <text evidence="2">The sequence shown here is derived from an EMBL/GenBank/DDBJ whole genome shotgun (WGS) entry which is preliminary data.</text>
</comment>
<feature type="region of interest" description="Disordered" evidence="1">
    <location>
        <begin position="1"/>
        <end position="102"/>
    </location>
</feature>
<evidence type="ECO:0000313" key="3">
    <source>
        <dbReference type="Proteomes" id="UP000183809"/>
    </source>
</evidence>
<dbReference type="RefSeq" id="XP_020134367.1">
    <property type="nucleotide sequence ID" value="XM_020275584.1"/>
</dbReference>
<keyword evidence="3" id="KW-1185">Reference proteome</keyword>
<organism evidence="2 3">
    <name type="scientific">Diplodia corticola</name>
    <dbReference type="NCBI Taxonomy" id="236234"/>
    <lineage>
        <taxon>Eukaryota</taxon>
        <taxon>Fungi</taxon>
        <taxon>Dikarya</taxon>
        <taxon>Ascomycota</taxon>
        <taxon>Pezizomycotina</taxon>
        <taxon>Dothideomycetes</taxon>
        <taxon>Dothideomycetes incertae sedis</taxon>
        <taxon>Botryosphaeriales</taxon>
        <taxon>Botryosphaeriaceae</taxon>
        <taxon>Diplodia</taxon>
    </lineage>
</organism>
<protein>
    <submittedName>
        <fullName evidence="2">Uncharacterized protein</fullName>
    </submittedName>
</protein>
<dbReference type="Proteomes" id="UP000183809">
    <property type="component" value="Unassembled WGS sequence"/>
</dbReference>
<evidence type="ECO:0000256" key="1">
    <source>
        <dbReference type="SAM" id="MobiDB-lite"/>
    </source>
</evidence>
<sequence>MASNNPANTRPRQPRAQNLPRNPAGPQPQQPRAQNPPPLQYSESPAFELPSFTLAPQPAPQSPEFDPEELPSFGVAPQPPPQSVPSQVSSTEYPHDEARPPFQRQFSTDGVIIIWYGPRHDIPPRLALQVYVKFDTSHYTGVQLDSLVRSIWRECFTDTFPAGVRLDIIMNNRNGNPIRWDYDCVVHYEGTLNLSCKFPDPVTEPRRVEDMRGQLLLPHPFMRHMSDYLHPDSGVRYTGFIITVSDPKVLETDGLGPSLMWFNPTDPDIMVRRTPAEPPSSLELQKQREAYERDSRWLDVGARRLYARVDGSCLWSKCLRRMCASMHGYRSWEDGYYDELARASGESYVHPLSALVAGRDDV</sequence>
<proteinExistence type="predicted"/>
<feature type="compositionally biased region" description="Polar residues" evidence="1">
    <location>
        <begin position="1"/>
        <end position="11"/>
    </location>
</feature>
<feature type="compositionally biased region" description="Pro residues" evidence="1">
    <location>
        <begin position="23"/>
        <end position="39"/>
    </location>
</feature>
<evidence type="ECO:0000313" key="2">
    <source>
        <dbReference type="EMBL" id="OJD38756.1"/>
    </source>
</evidence>
<reference evidence="2 3" key="1">
    <citation type="submission" date="2016-10" db="EMBL/GenBank/DDBJ databases">
        <title>Proteomics and genomics reveal pathogen-plant mechanisms compatible with a hemibiotrophic lifestyle of Diplodia corticola.</title>
        <authorList>
            <person name="Fernandes I."/>
            <person name="De Jonge R."/>
            <person name="Van De Peer Y."/>
            <person name="Devreese B."/>
            <person name="Alves A."/>
            <person name="Esteves A.C."/>
        </authorList>
    </citation>
    <scope>NUCLEOTIDE SEQUENCE [LARGE SCALE GENOMIC DNA]</scope>
    <source>
        <strain evidence="2 3">CBS 112549</strain>
    </source>
</reference>